<comment type="similarity">
    <text evidence="1">Belongs to the SEN54 family.</text>
</comment>
<accession>A0A067QXM7</accession>
<proteinExistence type="inferred from homology"/>
<dbReference type="Pfam" id="PF12928">
    <property type="entry name" value="tRNA_int_end_N2"/>
    <property type="match status" value="1"/>
</dbReference>
<sequence length="1243" mass="140396">MAAQKARVLTAEELVHLRIKVDKTLPLKGTKEFQPSHSWLEKKQIQAALDERKVLLEEERVERLGALTTADWDAELKIANVTCRVGRHWKQMGHEAGGKLHLFPEEALFLLETTCLELMHNGVPMSIQEGYSKLLGPDTGCTFNEYQSYVHLVRQGYIVLRHSNSIRATDYERQIRLDQYSVGQKQCKMKENASVREIVIEDGNIDTKEHTGIIKESIRSEDMQNDLKIEEQEIIDVETLEIVNMNDDRTPDKVTGGMDEASKRSGSVEKSVSRSSLRSGNIKSNPFESKMTVRTDPEGKDISTINKTESGEETIKIVKDKTPVQEKDSQTEYVLGSDSNCKMNCISVDYQNCKNDLQVADLRCGINEENITGDGVSGAEPQKQSHSESSKTNEIEVISGITAQYSRIMVVDVETMTASSLKKSDIGICSQDGQSSKETNNENEGSSYRKSIEKCDNYTSELVKPSEPTSDEMTDVTIIDDDSSTSVDVSLKEIFSGDKNEIESQKSGCEGDKKQLTNMQNVPQKCENVITDYSDIVDVSDSSQISYPDLNTECSAAMRKCDNKKQTLIEIVSIDDFKDDADNEIVEVNHSASGIRCISNFRQRKSNQNSVKCSADKNERNVLKKNITVIKPDVIDFEGDAVTNVTLSPSTQNLKLGYKSRLPSEDTACFGRGKVTNIHLKHDEVEITPSIIDISEERVKQGPSHINQKEATSRCRTEIQVVDLEHEGMRPNMSWDEERMRILDSIPSIDRKFIIHVRVPDENLLPPNVCPQNKDYYIQKCRLSAPGIGGKLTAQLPNDIAQWQNGQPRQTDGQINPWIQDPTYFGGGGGIWNNNAFPSSGLFMNQRYQTPFPGASELRTVFHQAAALLSVFGNPAWAHNRMYGMPAPATMPQHSRVPYDQRPFWYHQTRPYHQPYYKRRRRRFETQYRSAPVTLGKQHFENQTSSKSDMIPLRVEGEVHERALKVPSEGEKYVAAATDNGVIECISVSHPTKPENEPMECTSGEGQKFDSGIDRHDSGGYRKRKESTNTRFFQPPKKLRSFIEKLRLETKEEKVKKDILRDEVHNKESKQEVLEQEDKASADVKSWRALKTVMQVVVLDSSSEDEDDVCVVVDDIQRSELEITEPLVQPEDCKNLDSVLKKLQIIKPMNFEHERKVGTNERLKISFDLYLPTATFRKASPGLPNYRITVVGYKDPIPEPKEMIALLKDFKDDVPLLFAVVLPNTVTFLQFGSVKLPVETFCS</sequence>
<feature type="compositionally biased region" description="Polar residues" evidence="4">
    <location>
        <begin position="431"/>
        <end position="449"/>
    </location>
</feature>
<dbReference type="eggNOG" id="KOG4772">
    <property type="taxonomic scope" value="Eukaryota"/>
</dbReference>
<keyword evidence="6" id="KW-0540">Nuclease</keyword>
<gene>
    <name evidence="6" type="ORF">L798_14849</name>
</gene>
<keyword evidence="2" id="KW-0819">tRNA processing</keyword>
<dbReference type="InParanoid" id="A0A067QXM7"/>
<feature type="region of interest" description="Disordered" evidence="4">
    <location>
        <begin position="990"/>
        <end position="1028"/>
    </location>
</feature>
<evidence type="ECO:0000256" key="2">
    <source>
        <dbReference type="ARBA" id="ARBA00022694"/>
    </source>
</evidence>
<keyword evidence="3" id="KW-0175">Coiled coil</keyword>
<dbReference type="GO" id="GO:0000379">
    <property type="term" value="P:tRNA-type intron splice site recognition and cleavage"/>
    <property type="evidence" value="ECO:0007669"/>
    <property type="project" value="TreeGrafter"/>
</dbReference>
<feature type="coiled-coil region" evidence="3">
    <location>
        <begin position="1043"/>
        <end position="1077"/>
    </location>
</feature>
<dbReference type="AlphaFoldDB" id="A0A067QXM7"/>
<evidence type="ECO:0000259" key="5">
    <source>
        <dbReference type="Pfam" id="PF12928"/>
    </source>
</evidence>
<feature type="compositionally biased region" description="Basic and acidic residues" evidence="4">
    <location>
        <begin position="291"/>
        <end position="301"/>
    </location>
</feature>
<name>A0A067QXM7_ZOONE</name>
<keyword evidence="6" id="KW-0378">Hydrolase</keyword>
<dbReference type="InterPro" id="IPR024336">
    <property type="entry name" value="tRNA_splic_suSen54_N"/>
</dbReference>
<feature type="compositionally biased region" description="Basic and acidic residues" evidence="4">
    <location>
        <begin position="383"/>
        <end position="393"/>
    </location>
</feature>
<dbReference type="GO" id="GO:0000214">
    <property type="term" value="C:tRNA-intron endonuclease complex"/>
    <property type="evidence" value="ECO:0007669"/>
    <property type="project" value="TreeGrafter"/>
</dbReference>
<dbReference type="PANTHER" id="PTHR21027:SF1">
    <property type="entry name" value="TRNA-SPLICING ENDONUCLEASE SUBUNIT SEN54"/>
    <property type="match status" value="1"/>
</dbReference>
<dbReference type="EMBL" id="KK853134">
    <property type="protein sequence ID" value="KDR10867.1"/>
    <property type="molecule type" value="Genomic_DNA"/>
</dbReference>
<evidence type="ECO:0000256" key="3">
    <source>
        <dbReference type="SAM" id="Coils"/>
    </source>
</evidence>
<reference evidence="6 7" key="1">
    <citation type="journal article" date="2014" name="Nat. Commun.">
        <title>Molecular traces of alternative social organization in a termite genome.</title>
        <authorList>
            <person name="Terrapon N."/>
            <person name="Li C."/>
            <person name="Robertson H.M."/>
            <person name="Ji L."/>
            <person name="Meng X."/>
            <person name="Booth W."/>
            <person name="Chen Z."/>
            <person name="Childers C.P."/>
            <person name="Glastad K.M."/>
            <person name="Gokhale K."/>
            <person name="Gowin J."/>
            <person name="Gronenberg W."/>
            <person name="Hermansen R.A."/>
            <person name="Hu H."/>
            <person name="Hunt B.G."/>
            <person name="Huylmans A.K."/>
            <person name="Khalil S.M."/>
            <person name="Mitchell R.D."/>
            <person name="Munoz-Torres M.C."/>
            <person name="Mustard J.A."/>
            <person name="Pan H."/>
            <person name="Reese J.T."/>
            <person name="Scharf M.E."/>
            <person name="Sun F."/>
            <person name="Vogel H."/>
            <person name="Xiao J."/>
            <person name="Yang W."/>
            <person name="Yang Z."/>
            <person name="Yang Z."/>
            <person name="Zhou J."/>
            <person name="Zhu J."/>
            <person name="Brent C.S."/>
            <person name="Elsik C.G."/>
            <person name="Goodisman M.A."/>
            <person name="Liberles D.A."/>
            <person name="Roe R.M."/>
            <person name="Vargo E.L."/>
            <person name="Vilcinskas A."/>
            <person name="Wang J."/>
            <person name="Bornberg-Bauer E."/>
            <person name="Korb J."/>
            <person name="Zhang G."/>
            <person name="Liebig J."/>
        </authorList>
    </citation>
    <scope>NUCLEOTIDE SEQUENCE [LARGE SCALE GENOMIC DNA]</scope>
    <source>
        <tissue evidence="6">Whole organism</tissue>
    </source>
</reference>
<feature type="compositionally biased region" description="Basic and acidic residues" evidence="4">
    <location>
        <begin position="1007"/>
        <end position="1020"/>
    </location>
</feature>
<dbReference type="InterPro" id="IPR024337">
    <property type="entry name" value="tRNA_splic_suSen54"/>
</dbReference>
<keyword evidence="6" id="KW-0255">Endonuclease</keyword>
<feature type="region of interest" description="Disordered" evidence="4">
    <location>
        <begin position="246"/>
        <end position="308"/>
    </location>
</feature>
<dbReference type="OrthoDB" id="408683at2759"/>
<evidence type="ECO:0000313" key="6">
    <source>
        <dbReference type="EMBL" id="KDR10867.1"/>
    </source>
</evidence>
<feature type="region of interest" description="Disordered" evidence="4">
    <location>
        <begin position="371"/>
        <end position="393"/>
    </location>
</feature>
<evidence type="ECO:0000256" key="4">
    <source>
        <dbReference type="SAM" id="MobiDB-lite"/>
    </source>
</evidence>
<feature type="domain" description="tRNA-splicing endonuclease subunit Sen54 N-terminal" evidence="5">
    <location>
        <begin position="55"/>
        <end position="119"/>
    </location>
</feature>
<dbReference type="STRING" id="136037.A0A067QXM7"/>
<dbReference type="PANTHER" id="PTHR21027">
    <property type="entry name" value="TRNA-SPLICING ENDONUCLEASE SUBUNIT SEN54"/>
    <property type="match status" value="1"/>
</dbReference>
<dbReference type="Proteomes" id="UP000027135">
    <property type="component" value="Unassembled WGS sequence"/>
</dbReference>
<organism evidence="6 7">
    <name type="scientific">Zootermopsis nevadensis</name>
    <name type="common">Dampwood termite</name>
    <dbReference type="NCBI Taxonomy" id="136037"/>
    <lineage>
        <taxon>Eukaryota</taxon>
        <taxon>Metazoa</taxon>
        <taxon>Ecdysozoa</taxon>
        <taxon>Arthropoda</taxon>
        <taxon>Hexapoda</taxon>
        <taxon>Insecta</taxon>
        <taxon>Pterygota</taxon>
        <taxon>Neoptera</taxon>
        <taxon>Polyneoptera</taxon>
        <taxon>Dictyoptera</taxon>
        <taxon>Blattodea</taxon>
        <taxon>Blattoidea</taxon>
        <taxon>Termitoidae</taxon>
        <taxon>Termopsidae</taxon>
        <taxon>Zootermopsis</taxon>
    </lineage>
</organism>
<keyword evidence="7" id="KW-1185">Reference proteome</keyword>
<evidence type="ECO:0000256" key="1">
    <source>
        <dbReference type="ARBA" id="ARBA00005736"/>
    </source>
</evidence>
<evidence type="ECO:0000313" key="7">
    <source>
        <dbReference type="Proteomes" id="UP000027135"/>
    </source>
</evidence>
<feature type="region of interest" description="Disordered" evidence="4">
    <location>
        <begin position="427"/>
        <end position="451"/>
    </location>
</feature>
<dbReference type="GO" id="GO:0004519">
    <property type="term" value="F:endonuclease activity"/>
    <property type="evidence" value="ECO:0007669"/>
    <property type="project" value="UniProtKB-KW"/>
</dbReference>
<feature type="compositionally biased region" description="Low complexity" evidence="4">
    <location>
        <begin position="268"/>
        <end position="280"/>
    </location>
</feature>
<protein>
    <submittedName>
        <fullName evidence="6">tRNA-splicing endonuclease subunit Sen54</fullName>
    </submittedName>
</protein>